<organism evidence="3 4">
    <name type="scientific">Rhodnius prolixus</name>
    <name type="common">Triatomid bug</name>
    <dbReference type="NCBI Taxonomy" id="13249"/>
    <lineage>
        <taxon>Eukaryota</taxon>
        <taxon>Metazoa</taxon>
        <taxon>Ecdysozoa</taxon>
        <taxon>Arthropoda</taxon>
        <taxon>Hexapoda</taxon>
        <taxon>Insecta</taxon>
        <taxon>Pterygota</taxon>
        <taxon>Neoptera</taxon>
        <taxon>Paraneoptera</taxon>
        <taxon>Hemiptera</taxon>
        <taxon>Heteroptera</taxon>
        <taxon>Panheteroptera</taxon>
        <taxon>Cimicomorpha</taxon>
        <taxon>Reduviidae</taxon>
        <taxon>Triatominae</taxon>
        <taxon>Rhodnius</taxon>
    </lineage>
</organism>
<name>T1HX91_RHOPR</name>
<sequence length="291" mass="33696">MFLLLLLLATLLIYEEKQKKEDIEGQEEFEVVLDDMINQLQCNQLEIENIEFQINKCNEEEFGLLESLRDTTNQEKLKEFIGALKDDRDWNKEKKIIEDNQENKPQKTEIKQTEKENANLGDGNWECPPFDLEQELMKLPILRDILVKTKKEKNSSFPPERGKSSKQYEDSEVMKFVKRNCTSSALSNMYSLMPKAYSAPKGKPMARGVVKKGSRTEVAKVRFAENMEDTFSTCDENNNHRDSTYNQEPLELRSFLSSTRLDSIPDFDPDLKAGSLDLDGVFDPVNFDCFF</sequence>
<dbReference type="EnsemblMetazoa" id="RPRC008661-RA">
    <property type="protein sequence ID" value="RPRC008661-PA"/>
    <property type="gene ID" value="RPRC008661"/>
</dbReference>
<feature type="signal peptide" evidence="2">
    <location>
        <begin position="1"/>
        <end position="17"/>
    </location>
</feature>
<proteinExistence type="predicted"/>
<feature type="chain" id="PRO_5043466965" evidence="2">
    <location>
        <begin position="18"/>
        <end position="291"/>
    </location>
</feature>
<dbReference type="AlphaFoldDB" id="T1HX91"/>
<feature type="region of interest" description="Disordered" evidence="1">
    <location>
        <begin position="98"/>
        <end position="124"/>
    </location>
</feature>
<dbReference type="Proteomes" id="UP000015103">
    <property type="component" value="Unassembled WGS sequence"/>
</dbReference>
<evidence type="ECO:0000256" key="1">
    <source>
        <dbReference type="SAM" id="MobiDB-lite"/>
    </source>
</evidence>
<dbReference type="HOGENOM" id="CLU_957496_0_0_1"/>
<evidence type="ECO:0000256" key="2">
    <source>
        <dbReference type="SAM" id="SignalP"/>
    </source>
</evidence>
<evidence type="ECO:0000313" key="3">
    <source>
        <dbReference type="EnsemblMetazoa" id="RPRC008661-PA"/>
    </source>
</evidence>
<accession>T1HX91</accession>
<dbReference type="InParanoid" id="T1HX91"/>
<protein>
    <submittedName>
        <fullName evidence="3">Uncharacterized protein</fullName>
    </submittedName>
</protein>
<keyword evidence="4" id="KW-1185">Reference proteome</keyword>
<dbReference type="EMBL" id="ACPB03001298">
    <property type="status" value="NOT_ANNOTATED_CDS"/>
    <property type="molecule type" value="Genomic_DNA"/>
</dbReference>
<dbReference type="VEuPathDB" id="VectorBase:RPRC008661"/>
<evidence type="ECO:0000313" key="4">
    <source>
        <dbReference type="Proteomes" id="UP000015103"/>
    </source>
</evidence>
<reference evidence="3" key="1">
    <citation type="submission" date="2015-05" db="UniProtKB">
        <authorList>
            <consortium name="EnsemblMetazoa"/>
        </authorList>
    </citation>
    <scope>IDENTIFICATION</scope>
</reference>
<feature type="compositionally biased region" description="Basic and acidic residues" evidence="1">
    <location>
        <begin position="98"/>
        <end position="117"/>
    </location>
</feature>
<keyword evidence="2" id="KW-0732">Signal</keyword>